<comment type="caution">
    <text evidence="1">The sequence shown here is derived from an EMBL/GenBank/DDBJ whole genome shotgun (WGS) entry which is preliminary data.</text>
</comment>
<dbReference type="EMBL" id="JAHXRF010000013">
    <property type="protein sequence ID" value="MBW4866185.1"/>
    <property type="molecule type" value="Genomic_DNA"/>
</dbReference>
<dbReference type="Proteomes" id="UP001196873">
    <property type="component" value="Unassembled WGS sequence"/>
</dbReference>
<name>A0AAW4NN58_9BACT</name>
<organism evidence="1 2">
    <name type="scientific">Segatella salivae</name>
    <dbReference type="NCBI Taxonomy" id="228604"/>
    <lineage>
        <taxon>Bacteria</taxon>
        <taxon>Pseudomonadati</taxon>
        <taxon>Bacteroidota</taxon>
        <taxon>Bacteroidia</taxon>
        <taxon>Bacteroidales</taxon>
        <taxon>Prevotellaceae</taxon>
        <taxon>Segatella</taxon>
    </lineage>
</organism>
<evidence type="ECO:0000313" key="1">
    <source>
        <dbReference type="EMBL" id="MBW4866185.1"/>
    </source>
</evidence>
<accession>A0AAW4NN58</accession>
<protein>
    <submittedName>
        <fullName evidence="1">Uncharacterized protein</fullName>
    </submittedName>
</protein>
<evidence type="ECO:0000313" key="2">
    <source>
        <dbReference type="Proteomes" id="UP001196873"/>
    </source>
</evidence>
<proteinExistence type="predicted"/>
<gene>
    <name evidence="1" type="ORF">KZY68_09230</name>
</gene>
<dbReference type="AlphaFoldDB" id="A0AAW4NN58"/>
<reference evidence="1" key="1">
    <citation type="submission" date="2021-07" db="EMBL/GenBank/DDBJ databases">
        <title>Genomic diversity and antimicrobial resistance of Prevotella spp. isolated from chronic lung disease airways.</title>
        <authorList>
            <person name="Webb K.A."/>
            <person name="Olagoke O.S."/>
            <person name="Baird T."/>
            <person name="Neill J."/>
            <person name="Pham A."/>
            <person name="Wells T.J."/>
            <person name="Ramsay K.A."/>
            <person name="Bell S.C."/>
            <person name="Sarovich D.S."/>
            <person name="Price E.P."/>
        </authorList>
    </citation>
    <scope>NUCLEOTIDE SEQUENCE</scope>
    <source>
        <strain evidence="1">SCHI0047.S.3</strain>
    </source>
</reference>
<sequence length="614" mass="68638">MKFMKTKQYLYLLITSVIMLLQTSCSPDSFSLGDKDLSADDLVEGIAYEIKHDASNPNIIIVKSLLPNRYSVTIDTPQGRYQSDEVTLKMPFKGTYKVRMGAETRGGFVWGPYTEFTVNTFFAGFVNDPLWTMISGGVGHSKRWKLDIDANKITKHSDLWAGPLGFWGTDDNWNSVMLGQELDGDTWSWIPDIASNGWVMKAMDHGYMEFDLKDGAHVTIYDAESGKTMKGTYMLDPEKHTITFTDVKLLHNAEHDGVVTNWSSNLSLFGLDNDRLQIAVLRDNSTEGPCKLCYNFVSQEYWDNWKPNAKPVNDNVKPTLVEGWKNLLENTTNREITYKLAKDDEGKAFDYCNLDGTTKNLSLASVSGLEDAKLVMYFGKDANSRTYVYTSPSGSQVKGTYTLSDEGVFTFSNGLGNTPLSADFNMSTNADHTLRVLSVSTDNYSGALKDLWLGKSCIDDQGHVFQYQGYHWVAQNNANAAIKRYAGTLYVFDSGYNSKASNPVFITGDGDYTFTLNGSQTNAYGVYLDIPKLFKDHHQCDVKIISIKVDGHDVSFNDATINRGTADNDHSTARRYIVNPWGATKNDCVHYNFSHTLAVKVHISYDCGSNVMEP</sequence>